<feature type="compositionally biased region" description="Low complexity" evidence="1">
    <location>
        <begin position="196"/>
        <end position="212"/>
    </location>
</feature>
<dbReference type="OrthoDB" id="5152093at2759"/>
<evidence type="ECO:0000256" key="1">
    <source>
        <dbReference type="SAM" id="MobiDB-lite"/>
    </source>
</evidence>
<evidence type="ECO:0000256" key="2">
    <source>
        <dbReference type="SAM" id="SignalP"/>
    </source>
</evidence>
<evidence type="ECO:0000313" key="3">
    <source>
        <dbReference type="EMBL" id="PTB37648.1"/>
    </source>
</evidence>
<feature type="region of interest" description="Disordered" evidence="1">
    <location>
        <begin position="160"/>
        <end position="261"/>
    </location>
</feature>
<reference evidence="3 4" key="1">
    <citation type="submission" date="2016-07" db="EMBL/GenBank/DDBJ databases">
        <title>Multiple horizontal gene transfer events from other fungi enriched the ability of initially mycotrophic Trichoderma (Ascomycota) to feed on dead plant biomass.</title>
        <authorList>
            <consortium name="DOE Joint Genome Institute"/>
            <person name="Aerts A."/>
            <person name="Atanasova L."/>
            <person name="Chenthamara K."/>
            <person name="Zhang J."/>
            <person name="Grujic M."/>
            <person name="Henrissat B."/>
            <person name="Kuo A."/>
            <person name="Salamov A."/>
            <person name="Lipzen A."/>
            <person name="Labutti K."/>
            <person name="Barry K."/>
            <person name="Miao Y."/>
            <person name="Rahimi M.J."/>
            <person name="Shen Q."/>
            <person name="Grigoriev I.V."/>
            <person name="Kubicek C.P."/>
            <person name="Druzhinina I.S."/>
        </authorList>
    </citation>
    <scope>NUCLEOTIDE SEQUENCE [LARGE SCALE GENOMIC DNA]</scope>
    <source>
        <strain evidence="3 4">CBS 433.97</strain>
    </source>
</reference>
<dbReference type="Proteomes" id="UP000240493">
    <property type="component" value="Unassembled WGS sequence"/>
</dbReference>
<protein>
    <recommendedName>
        <fullName evidence="5">Carbohydrate-binding module family 18 protein</fullName>
    </recommendedName>
</protein>
<accession>A0A2T3YYN0</accession>
<dbReference type="EMBL" id="KZ679267">
    <property type="protein sequence ID" value="PTB37648.1"/>
    <property type="molecule type" value="Genomic_DNA"/>
</dbReference>
<feature type="chain" id="PRO_5015406853" description="Carbohydrate-binding module family 18 protein" evidence="2">
    <location>
        <begin position="27"/>
        <end position="286"/>
    </location>
</feature>
<feature type="compositionally biased region" description="Polar residues" evidence="1">
    <location>
        <begin position="177"/>
        <end position="189"/>
    </location>
</feature>
<sequence>MRTSIHIYFTITNFLSLLSFLPIALAATSPISNKPHARLLAQLPPSSLFQDASIQVAAAVEQCRPGELVCNDGCMPLRAECCPDGDGYCKQGNACVIDGCCPFGKICDGRIVCDLGEEPCGDKHCMPNGAVCCPNGSYCRAGEECFQNGFEHYCQHAGSNTTKGTKTSSISKATSSHDQSTTRDLTSAKTSHEETSLPASTSTSASTSSKTSSSDHETNKPVVLPTLHLPSESSTSSFVEVPSTTSSRAPEPTTSASNDNATTAVKAPGVKLTLALVLILMAVIGL</sequence>
<proteinExistence type="predicted"/>
<keyword evidence="2" id="KW-0732">Signal</keyword>
<dbReference type="AlphaFoldDB" id="A0A2T3YYN0"/>
<feature type="signal peptide" evidence="2">
    <location>
        <begin position="1"/>
        <end position="26"/>
    </location>
</feature>
<feature type="compositionally biased region" description="Polar residues" evidence="1">
    <location>
        <begin position="231"/>
        <end position="248"/>
    </location>
</feature>
<name>A0A2T3YYN0_TRIA4</name>
<evidence type="ECO:0008006" key="5">
    <source>
        <dbReference type="Google" id="ProtNLM"/>
    </source>
</evidence>
<gene>
    <name evidence="3" type="ORF">M441DRAFT_72080</name>
</gene>
<evidence type="ECO:0000313" key="4">
    <source>
        <dbReference type="Proteomes" id="UP000240493"/>
    </source>
</evidence>
<organism evidence="3 4">
    <name type="scientific">Trichoderma asperellum (strain ATCC 204424 / CBS 433.97 / NBRC 101777)</name>
    <dbReference type="NCBI Taxonomy" id="1042311"/>
    <lineage>
        <taxon>Eukaryota</taxon>
        <taxon>Fungi</taxon>
        <taxon>Dikarya</taxon>
        <taxon>Ascomycota</taxon>
        <taxon>Pezizomycotina</taxon>
        <taxon>Sordariomycetes</taxon>
        <taxon>Hypocreomycetidae</taxon>
        <taxon>Hypocreales</taxon>
        <taxon>Hypocreaceae</taxon>
        <taxon>Trichoderma</taxon>
    </lineage>
</organism>
<keyword evidence="4" id="KW-1185">Reference proteome</keyword>
<feature type="compositionally biased region" description="Low complexity" evidence="1">
    <location>
        <begin position="160"/>
        <end position="176"/>
    </location>
</feature>